<reference evidence="19 20" key="1">
    <citation type="journal article" date="2010" name="Nature">
        <title>The Ectocarpus genome and the independent evolution of multicellularity in brown algae.</title>
        <authorList>
            <person name="Cock J.M."/>
            <person name="Sterck L."/>
            <person name="Rouze P."/>
            <person name="Scornet D."/>
            <person name="Allen A.E."/>
            <person name="Amoutzias G."/>
            <person name="Anthouard V."/>
            <person name="Artiguenave F."/>
            <person name="Aury J.M."/>
            <person name="Badger J.H."/>
            <person name="Beszteri B."/>
            <person name="Billiau K."/>
            <person name="Bonnet E."/>
            <person name="Bothwell J.H."/>
            <person name="Bowler C."/>
            <person name="Boyen C."/>
            <person name="Brownlee C."/>
            <person name="Carrano C.J."/>
            <person name="Charrier B."/>
            <person name="Cho G.Y."/>
            <person name="Coelho S.M."/>
            <person name="Collen J."/>
            <person name="Corre E."/>
            <person name="Da Silva C."/>
            <person name="Delage L."/>
            <person name="Delaroque N."/>
            <person name="Dittami S.M."/>
            <person name="Doulbeau S."/>
            <person name="Elias M."/>
            <person name="Farnham G."/>
            <person name="Gachon C.M."/>
            <person name="Gschloessl B."/>
            <person name="Heesch S."/>
            <person name="Jabbari K."/>
            <person name="Jubin C."/>
            <person name="Kawai H."/>
            <person name="Kimura K."/>
            <person name="Kloareg B."/>
            <person name="Kupper F.C."/>
            <person name="Lang D."/>
            <person name="Le Bail A."/>
            <person name="Leblanc C."/>
            <person name="Lerouge P."/>
            <person name="Lohr M."/>
            <person name="Lopez P.J."/>
            <person name="Martens C."/>
            <person name="Maumus F."/>
            <person name="Michel G."/>
            <person name="Miranda-Saavedra D."/>
            <person name="Morales J."/>
            <person name="Moreau H."/>
            <person name="Motomura T."/>
            <person name="Nagasato C."/>
            <person name="Napoli C.A."/>
            <person name="Nelson D.R."/>
            <person name="Nyvall-Collen P."/>
            <person name="Peters A.F."/>
            <person name="Pommier C."/>
            <person name="Potin P."/>
            <person name="Poulain J."/>
            <person name="Quesneville H."/>
            <person name="Read B."/>
            <person name="Rensing S.A."/>
            <person name="Ritter A."/>
            <person name="Rousvoal S."/>
            <person name="Samanta M."/>
            <person name="Samson G."/>
            <person name="Schroeder D.C."/>
            <person name="Segurens B."/>
            <person name="Strittmatter M."/>
            <person name="Tonon T."/>
            <person name="Tregear J.W."/>
            <person name="Valentin K."/>
            <person name="von Dassow P."/>
            <person name="Yamagishi T."/>
            <person name="Van de Peer Y."/>
            <person name="Wincker P."/>
        </authorList>
    </citation>
    <scope>NUCLEOTIDE SEQUENCE [LARGE SCALE GENOMIC DNA]</scope>
    <source>
        <strain evidence="20">Ec32 / CCAP1310/4</strain>
    </source>
</reference>
<evidence type="ECO:0000256" key="5">
    <source>
        <dbReference type="ARBA" id="ARBA00007301"/>
    </source>
</evidence>
<feature type="domain" description="Pyridoxamine 5'-phosphate oxidase N-terminal" evidence="17">
    <location>
        <begin position="69"/>
        <end position="186"/>
    </location>
</feature>
<comment type="subunit">
    <text evidence="6">Homodimer.</text>
</comment>
<keyword evidence="20" id="KW-1185">Reference proteome</keyword>
<dbReference type="Proteomes" id="UP000002630">
    <property type="component" value="Linkage Group LG04"/>
</dbReference>
<dbReference type="NCBIfam" id="NF004231">
    <property type="entry name" value="PRK05679.1"/>
    <property type="match status" value="1"/>
</dbReference>
<evidence type="ECO:0000256" key="15">
    <source>
        <dbReference type="ARBA" id="ARBA00077914"/>
    </source>
</evidence>
<dbReference type="InterPro" id="IPR011576">
    <property type="entry name" value="Pyridox_Oxase_N"/>
</dbReference>
<accession>D8LQK8</accession>
<evidence type="ECO:0000256" key="12">
    <source>
        <dbReference type="ARBA" id="ARBA00050530"/>
    </source>
</evidence>
<keyword evidence="10" id="KW-0560">Oxidoreductase</keyword>
<evidence type="ECO:0000259" key="18">
    <source>
        <dbReference type="Pfam" id="PF10590"/>
    </source>
</evidence>
<dbReference type="Pfam" id="PF01243">
    <property type="entry name" value="PNPOx_N"/>
    <property type="match status" value="1"/>
</dbReference>
<evidence type="ECO:0000256" key="14">
    <source>
        <dbReference type="ARBA" id="ARBA00073441"/>
    </source>
</evidence>
<dbReference type="AlphaFoldDB" id="D8LQK8"/>
<feature type="compositionally biased region" description="Polar residues" evidence="16">
    <location>
        <begin position="16"/>
        <end position="27"/>
    </location>
</feature>
<dbReference type="EMBL" id="FN649729">
    <property type="protein sequence ID" value="CBN78772.1"/>
    <property type="molecule type" value="Genomic_DNA"/>
</dbReference>
<comment type="cofactor">
    <cofactor evidence="1">
        <name>FMN</name>
        <dbReference type="ChEBI" id="CHEBI:58210"/>
    </cofactor>
</comment>
<dbReference type="OMA" id="AYFRTRP"/>
<evidence type="ECO:0000256" key="1">
    <source>
        <dbReference type="ARBA" id="ARBA00001917"/>
    </source>
</evidence>
<dbReference type="Pfam" id="PF10590">
    <property type="entry name" value="PNP_phzG_C"/>
    <property type="match status" value="1"/>
</dbReference>
<feature type="compositionally biased region" description="Basic residues" evidence="16">
    <location>
        <begin position="1"/>
        <end position="15"/>
    </location>
</feature>
<comment type="pathway">
    <text evidence="3">Cofactor metabolism; pyridoxal 5'-phosphate salvage; pyridoxal 5'-phosphate from pyridoxamine 5'-phosphate: step 1/1.</text>
</comment>
<comment type="function">
    <text evidence="2">Catalyzes the oxidation of either pyridoxine 5'-phosphate (PNP) or pyridoxamine 5'-phosphate (PMP) into pyridoxal 5'-phosphate (PLP).</text>
</comment>
<evidence type="ECO:0000256" key="10">
    <source>
        <dbReference type="ARBA" id="ARBA00023002"/>
    </source>
</evidence>
<dbReference type="GO" id="GO:0008615">
    <property type="term" value="P:pyridoxine biosynthetic process"/>
    <property type="evidence" value="ECO:0007669"/>
    <property type="project" value="UniProtKB-KW"/>
</dbReference>
<comment type="catalytic activity">
    <reaction evidence="12">
        <text>pyridoxamine 5'-phosphate + O2 + H2O = pyridoxal 5'-phosphate + H2O2 + NH4(+)</text>
        <dbReference type="Rhea" id="RHEA:15817"/>
        <dbReference type="ChEBI" id="CHEBI:15377"/>
        <dbReference type="ChEBI" id="CHEBI:15379"/>
        <dbReference type="ChEBI" id="CHEBI:16240"/>
        <dbReference type="ChEBI" id="CHEBI:28938"/>
        <dbReference type="ChEBI" id="CHEBI:58451"/>
        <dbReference type="ChEBI" id="CHEBI:597326"/>
        <dbReference type="EC" id="1.4.3.5"/>
    </reaction>
    <physiologicalReaction direction="left-to-right" evidence="12">
        <dbReference type="Rhea" id="RHEA:15818"/>
    </physiologicalReaction>
</comment>
<dbReference type="EC" id="1.4.3.5" evidence="7"/>
<name>D8LQK8_ECTSI</name>
<evidence type="ECO:0000256" key="2">
    <source>
        <dbReference type="ARBA" id="ARBA00003691"/>
    </source>
</evidence>
<comment type="pathway">
    <text evidence="4">Cofactor metabolism; pyridoxal 5'-phosphate salvage; pyridoxal 5'-phosphate from pyridoxine 5'-phosphate: step 1/1.</text>
</comment>
<evidence type="ECO:0000256" key="11">
    <source>
        <dbReference type="ARBA" id="ARBA00023096"/>
    </source>
</evidence>
<evidence type="ECO:0000313" key="20">
    <source>
        <dbReference type="Proteomes" id="UP000002630"/>
    </source>
</evidence>
<dbReference type="PROSITE" id="PS01064">
    <property type="entry name" value="PYRIDOX_OXIDASE"/>
    <property type="match status" value="1"/>
</dbReference>
<dbReference type="eggNOG" id="KOG2586">
    <property type="taxonomic scope" value="Eukaryota"/>
</dbReference>
<gene>
    <name evidence="19" type="ORF">Esi_0006_0173</name>
</gene>
<evidence type="ECO:0000256" key="4">
    <source>
        <dbReference type="ARBA" id="ARBA00005037"/>
    </source>
</evidence>
<evidence type="ECO:0000256" key="13">
    <source>
        <dbReference type="ARBA" id="ARBA00052947"/>
    </source>
</evidence>
<dbReference type="HAMAP" id="MF_01629">
    <property type="entry name" value="PdxH"/>
    <property type="match status" value="1"/>
</dbReference>
<evidence type="ECO:0000256" key="16">
    <source>
        <dbReference type="SAM" id="MobiDB-lite"/>
    </source>
</evidence>
<dbReference type="OrthoDB" id="303614at2759"/>
<proteinExistence type="inferred from homology"/>
<evidence type="ECO:0000256" key="9">
    <source>
        <dbReference type="ARBA" id="ARBA00022643"/>
    </source>
</evidence>
<feature type="region of interest" description="Disordered" evidence="16">
    <location>
        <begin position="1"/>
        <end position="31"/>
    </location>
</feature>
<comment type="catalytic activity">
    <reaction evidence="13">
        <text>pyridoxine 5'-phosphate + O2 = pyridoxal 5'-phosphate + H2O2</text>
        <dbReference type="Rhea" id="RHEA:15149"/>
        <dbReference type="ChEBI" id="CHEBI:15379"/>
        <dbReference type="ChEBI" id="CHEBI:16240"/>
        <dbReference type="ChEBI" id="CHEBI:58589"/>
        <dbReference type="ChEBI" id="CHEBI:597326"/>
        <dbReference type="EC" id="1.4.3.5"/>
    </reaction>
    <physiologicalReaction direction="left-to-right" evidence="13">
        <dbReference type="Rhea" id="RHEA:15150"/>
    </physiologicalReaction>
</comment>
<keyword evidence="8" id="KW-0285">Flavoprotein</keyword>
<organism evidence="19 20">
    <name type="scientific">Ectocarpus siliculosus</name>
    <name type="common">Brown alga</name>
    <name type="synonym">Conferva siliculosa</name>
    <dbReference type="NCBI Taxonomy" id="2880"/>
    <lineage>
        <taxon>Eukaryota</taxon>
        <taxon>Sar</taxon>
        <taxon>Stramenopiles</taxon>
        <taxon>Ochrophyta</taxon>
        <taxon>PX clade</taxon>
        <taxon>Phaeophyceae</taxon>
        <taxon>Ectocarpales</taxon>
        <taxon>Ectocarpaceae</taxon>
        <taxon>Ectocarpus</taxon>
    </lineage>
</organism>
<dbReference type="PIRSF" id="PIRSF000190">
    <property type="entry name" value="Pyd_amn-ph_oxd"/>
    <property type="match status" value="1"/>
</dbReference>
<evidence type="ECO:0000313" key="19">
    <source>
        <dbReference type="EMBL" id="CBN78772.1"/>
    </source>
</evidence>
<dbReference type="UniPathway" id="UPA01068">
    <property type="reaction ID" value="UER00304"/>
</dbReference>
<dbReference type="InterPro" id="IPR000659">
    <property type="entry name" value="Pyridox_Oxase"/>
</dbReference>
<dbReference type="PANTHER" id="PTHR10851:SF0">
    <property type="entry name" value="PYRIDOXINE-5'-PHOSPHATE OXIDASE"/>
    <property type="match status" value="1"/>
</dbReference>
<evidence type="ECO:0000259" key="17">
    <source>
        <dbReference type="Pfam" id="PF01243"/>
    </source>
</evidence>
<dbReference type="Gene3D" id="2.30.110.10">
    <property type="entry name" value="Electron Transport, Fmn-binding Protein, Chain A"/>
    <property type="match status" value="1"/>
</dbReference>
<dbReference type="EMBL" id="FN648818">
    <property type="protein sequence ID" value="CBN78772.1"/>
    <property type="molecule type" value="Genomic_DNA"/>
</dbReference>
<dbReference type="InParanoid" id="D8LQK8"/>
<keyword evidence="11" id="KW-0664">Pyridoxine biosynthesis</keyword>
<dbReference type="PANTHER" id="PTHR10851">
    <property type="entry name" value="PYRIDOXINE-5-PHOSPHATE OXIDASE"/>
    <property type="match status" value="1"/>
</dbReference>
<comment type="similarity">
    <text evidence="5">Belongs to the pyridoxamine 5'-phosphate oxidase family.</text>
</comment>
<evidence type="ECO:0000256" key="8">
    <source>
        <dbReference type="ARBA" id="ARBA00022630"/>
    </source>
</evidence>
<keyword evidence="9" id="KW-0288">FMN</keyword>
<feature type="domain" description="Pyridoxine 5'-phosphate oxidase dimerisation C-terminal" evidence="18">
    <location>
        <begin position="202"/>
        <end position="255"/>
    </location>
</feature>
<dbReference type="GO" id="GO:0004733">
    <property type="term" value="F:pyridoxamine phosphate oxidase activity"/>
    <property type="evidence" value="ECO:0007669"/>
    <property type="project" value="UniProtKB-EC"/>
</dbReference>
<dbReference type="InterPro" id="IPR012349">
    <property type="entry name" value="Split_barrel_FMN-bd"/>
</dbReference>
<dbReference type="GO" id="GO:0010181">
    <property type="term" value="F:FMN binding"/>
    <property type="evidence" value="ECO:0007669"/>
    <property type="project" value="InterPro"/>
</dbReference>
<dbReference type="STRING" id="2880.D8LQK8"/>
<dbReference type="SUPFAM" id="SSF50475">
    <property type="entry name" value="FMN-binding split barrel"/>
    <property type="match status" value="1"/>
</dbReference>
<evidence type="ECO:0000256" key="6">
    <source>
        <dbReference type="ARBA" id="ARBA00011738"/>
    </source>
</evidence>
<dbReference type="FunFam" id="2.30.110.10:FF:000020">
    <property type="entry name" value="PNPO isoform 11"/>
    <property type="match status" value="1"/>
</dbReference>
<dbReference type="NCBIfam" id="TIGR00558">
    <property type="entry name" value="pdxH"/>
    <property type="match status" value="1"/>
</dbReference>
<dbReference type="InterPro" id="IPR019576">
    <property type="entry name" value="Pyridoxamine_oxidase_dimer_C"/>
</dbReference>
<sequence>MALRPLGRHSTRKRTLSATTGSQSSSAPPDLANLREHYVSTGIDRATLPSEPHILMVKWVEEACRCKEVIEPNAMCLATVGEGGKPSARFVLMKGYDERGVTWYTNYNSRKSQELKAFPHAAITFWWGALHRSVRFEGEVAMVSEEESDTYFNCRPTGSKIGAWVSDQSEPIASREEMTLKAKEVEDAFASEGDNIPRPPHWGGFRLKPSRVEFWEGQPSRLHDRFMYSLASDDADGAGGEDAKAMPWTITRLQP</sequence>
<evidence type="ECO:0000256" key="3">
    <source>
        <dbReference type="ARBA" id="ARBA00004738"/>
    </source>
</evidence>
<dbReference type="InterPro" id="IPR019740">
    <property type="entry name" value="Pyridox_Oxase_CS"/>
</dbReference>
<evidence type="ECO:0000256" key="7">
    <source>
        <dbReference type="ARBA" id="ARBA00012801"/>
    </source>
</evidence>
<protein>
    <recommendedName>
        <fullName evidence="14">Pyridoxine-5'-phosphate oxidase</fullName>
        <ecNumber evidence="7">1.4.3.5</ecNumber>
    </recommendedName>
    <alternativeName>
        <fullName evidence="15">Pyridoxamine-phosphate oxidase</fullName>
    </alternativeName>
</protein>